<keyword evidence="5" id="KW-1185">Reference proteome</keyword>
<proteinExistence type="predicted"/>
<dbReference type="CDD" id="cd00096">
    <property type="entry name" value="Ig"/>
    <property type="match status" value="1"/>
</dbReference>
<keyword evidence="1" id="KW-0393">Immunoglobulin domain</keyword>
<dbReference type="InterPro" id="IPR050958">
    <property type="entry name" value="Cell_Adh-Cytoskel_Orgn"/>
</dbReference>
<dbReference type="Pfam" id="PF07679">
    <property type="entry name" value="I-set"/>
    <property type="match status" value="1"/>
</dbReference>
<dbReference type="InterPro" id="IPR003598">
    <property type="entry name" value="Ig_sub2"/>
</dbReference>
<dbReference type="AlphaFoldDB" id="A0AAR5QG41"/>
<dbReference type="FunFam" id="2.60.40.10:FF:000877">
    <property type="entry name" value="CLUMA_CG002357, isoform A"/>
    <property type="match status" value="1"/>
</dbReference>
<dbReference type="InterPro" id="IPR036116">
    <property type="entry name" value="FN3_sf"/>
</dbReference>
<dbReference type="GO" id="GO:0030424">
    <property type="term" value="C:axon"/>
    <property type="evidence" value="ECO:0007669"/>
    <property type="project" value="TreeGrafter"/>
</dbReference>
<dbReference type="Proteomes" id="UP000019118">
    <property type="component" value="Unassembled WGS sequence"/>
</dbReference>
<evidence type="ECO:0000256" key="1">
    <source>
        <dbReference type="ARBA" id="ARBA00023319"/>
    </source>
</evidence>
<dbReference type="SMART" id="SM00060">
    <property type="entry name" value="FN3"/>
    <property type="match status" value="1"/>
</dbReference>
<dbReference type="PROSITE" id="PS50853">
    <property type="entry name" value="FN3"/>
    <property type="match status" value="1"/>
</dbReference>
<dbReference type="InterPro" id="IPR036179">
    <property type="entry name" value="Ig-like_dom_sf"/>
</dbReference>
<dbReference type="GO" id="GO:0007156">
    <property type="term" value="P:homophilic cell adhesion via plasma membrane adhesion molecules"/>
    <property type="evidence" value="ECO:0007669"/>
    <property type="project" value="TreeGrafter"/>
</dbReference>
<dbReference type="GO" id="GO:0050808">
    <property type="term" value="P:synapse organization"/>
    <property type="evidence" value="ECO:0007669"/>
    <property type="project" value="TreeGrafter"/>
</dbReference>
<evidence type="ECO:0000313" key="5">
    <source>
        <dbReference type="Proteomes" id="UP000019118"/>
    </source>
</evidence>
<evidence type="ECO:0000313" key="4">
    <source>
        <dbReference type="EnsemblMetazoa" id="XP_019772161.1"/>
    </source>
</evidence>
<dbReference type="PROSITE" id="PS50835">
    <property type="entry name" value="IG_LIKE"/>
    <property type="match status" value="1"/>
</dbReference>
<dbReference type="KEGG" id="dpa:109545759"/>
<dbReference type="GO" id="GO:0043025">
    <property type="term" value="C:neuronal cell body"/>
    <property type="evidence" value="ECO:0007669"/>
    <property type="project" value="TreeGrafter"/>
</dbReference>
<sequence length="271" mass="30909">MEAQLVCIVHGENQPEVLWYRDTMQLDTTEQRIMESRGSRHTLVIRKVHRLDFGNYTCVADNQLGKTRKSIQLTGAPKAATFKSSSTGNYRESYNISWEVESHSPIEEYQLLFRRISDDSNHPQPLHVQSQRKFGLTENRTYSAVGYSIGMGYTRSSKGYSDWRNVILPASRAANRGVQSMSYVIRGLEPGQQYEAKVQARNKFGWSPISKSFIFQTTDRDMAFSDITRYYEKDEPSTLDDFFGVGPAGHSNCIGRPLSLLILSWIFSSFS</sequence>
<dbReference type="PANTHER" id="PTHR45080">
    <property type="entry name" value="CONTACTIN 5"/>
    <property type="match status" value="1"/>
</dbReference>
<organism evidence="4 5">
    <name type="scientific">Dendroctonus ponderosae</name>
    <name type="common">Mountain pine beetle</name>
    <dbReference type="NCBI Taxonomy" id="77166"/>
    <lineage>
        <taxon>Eukaryota</taxon>
        <taxon>Metazoa</taxon>
        <taxon>Ecdysozoa</taxon>
        <taxon>Arthropoda</taxon>
        <taxon>Hexapoda</taxon>
        <taxon>Insecta</taxon>
        <taxon>Pterygota</taxon>
        <taxon>Neoptera</taxon>
        <taxon>Endopterygota</taxon>
        <taxon>Coleoptera</taxon>
        <taxon>Polyphaga</taxon>
        <taxon>Cucujiformia</taxon>
        <taxon>Curculionidae</taxon>
        <taxon>Scolytinae</taxon>
        <taxon>Dendroctonus</taxon>
    </lineage>
</organism>
<dbReference type="CDD" id="cd00063">
    <property type="entry name" value="FN3"/>
    <property type="match status" value="1"/>
</dbReference>
<dbReference type="InterPro" id="IPR013783">
    <property type="entry name" value="Ig-like_fold"/>
</dbReference>
<dbReference type="GO" id="GO:0008046">
    <property type="term" value="F:axon guidance receptor activity"/>
    <property type="evidence" value="ECO:0007669"/>
    <property type="project" value="TreeGrafter"/>
</dbReference>
<dbReference type="SMART" id="SM00408">
    <property type="entry name" value="IGc2"/>
    <property type="match status" value="1"/>
</dbReference>
<dbReference type="InterPro" id="IPR003961">
    <property type="entry name" value="FN3_dom"/>
</dbReference>
<reference evidence="4" key="2">
    <citation type="submission" date="2024-08" db="UniProtKB">
        <authorList>
            <consortium name="EnsemblMetazoa"/>
        </authorList>
    </citation>
    <scope>IDENTIFICATION</scope>
</reference>
<dbReference type="Pfam" id="PF00041">
    <property type="entry name" value="fn3"/>
    <property type="match status" value="1"/>
</dbReference>
<dbReference type="PANTHER" id="PTHR45080:SF33">
    <property type="entry name" value="IG-LIKE DOMAIN-CONTAINING PROTEIN"/>
    <property type="match status" value="1"/>
</dbReference>
<dbReference type="GeneID" id="109545759"/>
<evidence type="ECO:0000259" key="3">
    <source>
        <dbReference type="PROSITE" id="PS50853"/>
    </source>
</evidence>
<evidence type="ECO:0000259" key="2">
    <source>
        <dbReference type="PROSITE" id="PS50835"/>
    </source>
</evidence>
<feature type="domain" description="Fibronectin type-III" evidence="3">
    <location>
        <begin position="122"/>
        <end position="221"/>
    </location>
</feature>
<accession>A0AAR5QG41</accession>
<dbReference type="EnsemblMetazoa" id="XM_019916602.1">
    <property type="protein sequence ID" value="XP_019772161.1"/>
    <property type="gene ID" value="LOC109545759"/>
</dbReference>
<dbReference type="InterPro" id="IPR007110">
    <property type="entry name" value="Ig-like_dom"/>
</dbReference>
<dbReference type="SUPFAM" id="SSF48726">
    <property type="entry name" value="Immunoglobulin"/>
    <property type="match status" value="1"/>
</dbReference>
<feature type="domain" description="Ig-like" evidence="2">
    <location>
        <begin position="1"/>
        <end position="74"/>
    </location>
</feature>
<reference evidence="5" key="1">
    <citation type="journal article" date="2013" name="Genome Biol.">
        <title>Draft genome of the mountain pine beetle, Dendroctonus ponderosae Hopkins, a major forest pest.</title>
        <authorList>
            <person name="Keeling C.I."/>
            <person name="Yuen M.M."/>
            <person name="Liao N.Y."/>
            <person name="Docking T.R."/>
            <person name="Chan S.K."/>
            <person name="Taylor G.A."/>
            <person name="Palmquist D.L."/>
            <person name="Jackman S.D."/>
            <person name="Nguyen A."/>
            <person name="Li M."/>
            <person name="Henderson H."/>
            <person name="Janes J.K."/>
            <person name="Zhao Y."/>
            <person name="Pandoh P."/>
            <person name="Moore R."/>
            <person name="Sperling F.A."/>
            <person name="Huber D.P."/>
            <person name="Birol I."/>
            <person name="Jones S.J."/>
            <person name="Bohlmann J."/>
        </authorList>
    </citation>
    <scope>NUCLEOTIDE SEQUENCE</scope>
</reference>
<evidence type="ECO:0008006" key="6">
    <source>
        <dbReference type="Google" id="ProtNLM"/>
    </source>
</evidence>
<name>A0AAR5QG41_DENPD</name>
<protein>
    <recommendedName>
        <fullName evidence="6">Ig-like domain-containing protein</fullName>
    </recommendedName>
</protein>
<dbReference type="InterPro" id="IPR013098">
    <property type="entry name" value="Ig_I-set"/>
</dbReference>
<dbReference type="Gene3D" id="2.60.40.10">
    <property type="entry name" value="Immunoglobulins"/>
    <property type="match status" value="2"/>
</dbReference>
<dbReference type="GO" id="GO:0005886">
    <property type="term" value="C:plasma membrane"/>
    <property type="evidence" value="ECO:0007669"/>
    <property type="project" value="TreeGrafter"/>
</dbReference>
<dbReference type="SUPFAM" id="SSF49265">
    <property type="entry name" value="Fibronectin type III"/>
    <property type="match status" value="1"/>
</dbReference>